<feature type="transmembrane region" description="Helical" evidence="5">
    <location>
        <begin position="157"/>
        <end position="177"/>
    </location>
</feature>
<dbReference type="Proteomes" id="UP000544331">
    <property type="component" value="Unassembled WGS sequence"/>
</dbReference>
<feature type="compositionally biased region" description="Acidic residues" evidence="4">
    <location>
        <begin position="462"/>
        <end position="484"/>
    </location>
</feature>
<name>A0A8H6DB65_9HYPO</name>
<keyword evidence="1" id="KW-0677">Repeat</keyword>
<feature type="repeat" description="ANK" evidence="3">
    <location>
        <begin position="1249"/>
        <end position="1281"/>
    </location>
</feature>
<protein>
    <submittedName>
        <fullName evidence="6">Ankyrin repeat</fullName>
    </submittedName>
</protein>
<feature type="compositionally biased region" description="Basic and acidic residues" evidence="4">
    <location>
        <begin position="429"/>
        <end position="439"/>
    </location>
</feature>
<keyword evidence="5" id="KW-1133">Transmembrane helix</keyword>
<feature type="repeat" description="ANK" evidence="3">
    <location>
        <begin position="1084"/>
        <end position="1116"/>
    </location>
</feature>
<dbReference type="Pfam" id="PF12796">
    <property type="entry name" value="Ank_2"/>
    <property type="match status" value="3"/>
</dbReference>
<dbReference type="OrthoDB" id="194358at2759"/>
<comment type="caution">
    <text evidence="6">The sequence shown here is derived from an EMBL/GenBank/DDBJ whole genome shotgun (WGS) entry which is preliminary data.</text>
</comment>
<evidence type="ECO:0000256" key="2">
    <source>
        <dbReference type="ARBA" id="ARBA00023043"/>
    </source>
</evidence>
<feature type="repeat" description="ANK" evidence="3">
    <location>
        <begin position="1381"/>
        <end position="1413"/>
    </location>
</feature>
<dbReference type="EMBL" id="JAAOAN010000336">
    <property type="protein sequence ID" value="KAF5710354.1"/>
    <property type="molecule type" value="Genomic_DNA"/>
</dbReference>
<dbReference type="SUPFAM" id="SSF48403">
    <property type="entry name" value="Ankyrin repeat"/>
    <property type="match status" value="2"/>
</dbReference>
<evidence type="ECO:0000256" key="1">
    <source>
        <dbReference type="ARBA" id="ARBA00022737"/>
    </source>
</evidence>
<keyword evidence="5" id="KW-0812">Transmembrane</keyword>
<accession>A0A8H6DB65</accession>
<feature type="region of interest" description="Disordered" evidence="4">
    <location>
        <begin position="105"/>
        <end position="124"/>
    </location>
</feature>
<dbReference type="SMART" id="SM00248">
    <property type="entry name" value="ANK"/>
    <property type="match status" value="11"/>
</dbReference>
<dbReference type="PROSITE" id="PS50297">
    <property type="entry name" value="ANK_REP_REGION"/>
    <property type="match status" value="8"/>
</dbReference>
<feature type="compositionally biased region" description="Basic and acidic residues" evidence="4">
    <location>
        <begin position="485"/>
        <end position="513"/>
    </location>
</feature>
<feature type="repeat" description="ANK" evidence="3">
    <location>
        <begin position="1315"/>
        <end position="1347"/>
    </location>
</feature>
<dbReference type="Pfam" id="PF00023">
    <property type="entry name" value="Ank"/>
    <property type="match status" value="2"/>
</dbReference>
<feature type="repeat" description="ANK" evidence="3">
    <location>
        <begin position="1348"/>
        <end position="1380"/>
    </location>
</feature>
<keyword evidence="5" id="KW-0472">Membrane</keyword>
<proteinExistence type="predicted"/>
<organism evidence="6 7">
    <name type="scientific">Fusarium mundagurra</name>
    <dbReference type="NCBI Taxonomy" id="1567541"/>
    <lineage>
        <taxon>Eukaryota</taxon>
        <taxon>Fungi</taxon>
        <taxon>Dikarya</taxon>
        <taxon>Ascomycota</taxon>
        <taxon>Pezizomycotina</taxon>
        <taxon>Sordariomycetes</taxon>
        <taxon>Hypocreomycetidae</taxon>
        <taxon>Hypocreales</taxon>
        <taxon>Nectriaceae</taxon>
        <taxon>Fusarium</taxon>
        <taxon>Fusarium fujikuroi species complex</taxon>
    </lineage>
</organism>
<dbReference type="PROSITE" id="PS50088">
    <property type="entry name" value="ANK_REPEAT"/>
    <property type="match status" value="8"/>
</dbReference>
<evidence type="ECO:0000256" key="3">
    <source>
        <dbReference type="PROSITE-ProRule" id="PRU00023"/>
    </source>
</evidence>
<feature type="repeat" description="ANK" evidence="3">
    <location>
        <begin position="1181"/>
        <end position="1214"/>
    </location>
</feature>
<keyword evidence="7" id="KW-1185">Reference proteome</keyword>
<sequence>MAPLGILTIIVSAIRVGGPSWLKAIIGRARENLAAAEVELMSSTSVDVCELWNGSEIVRSLGSPPVREFILLLPKNRKDGALPTGNFDFECKNFREAERDGFLTTSSGIGDSEKGMNSRGIEPQNSNRSEKVIIIYNESTSAPNISLNVHPQKRAEVRAAAVIGTFLQLGVLIYAGFATYYHTLRFPKEENKPVSNYAFPCTASGTIILVTGLLLCADVVEKRTVEMARKPRAGHKAYAIWLQRQATVGDQVFKSFGIFSDEPRKEVVTSRRGNLSTVASASTGVSFVDRILQVICYLPFRIRMLFELESDNKMPLFTESSVQFSKTTTGAFLSICGYVVQFVGLRDMHWSVSIVQLGAVVFMTAARAAIRRGLAVPPRAQSLSQYFELEWLASSITGTGGSRWELPKTDDPVWINWVVLGDEGVKLESHKDKRNHAEGGADSGGERNQGGSQDNRESIEEKDGEESEDDIEYYSEDDSESDSDSDSKDDGQAIIDKKEGINDSGEKTRRESTGDVVTFGGAKEDATSNQSGDMQSSHGIDIENEHQSDSAAASNDEGHTSTIYSKPQTVMMLRSYFAKVTGWRSPVFAEANSLSRAMEVVMNTLFLKSRLRHFDWQFQAMCNNSDPHIITVPMSLVSGNWQVSRHDIEATLSLWIFSMKKSLEKDTLQNIDITTDRPGVHLLGLDTPQLRRDLRWWVPQDLKKAIVVRESPEGSLVVDQSLVVGCGRATQQAVKLERRQLGDDECDPPYGPTVERGFLAVESFRPPATLYALDLFSSFMSAVAREMERPMNGQGEVRPNDPGNLGSWTSFTLHNTLLSQMAVEIQSTGLATLSEVYSAIIPPLSIENKLPIVDSIFELAREHAKPQEERGDMKKVTEVYVWLARTARLFPPNTSFVPKSTAVILEHLDQLIKSTELANRLKPIASTPGGALERMVRTTKENLLRELIENELQLGNPESRNLLIRLIMLYDYQLRSHILPYQFIEAAWRDPGFLQQGLSAQRNPLREYEEGAEKRDITGQTQLHRDATRGYDYELAKQLESDIDPNTRDLLGQTALHLACKAGKIGNATILTSSGADINARARNRSIPLHYAAESGNLSIVKRLVESGAEFDAMDSAGMTPAMWAALEGHMHVLKYLLTVSSLNLRDSGGRVILHFVVISGSTGLLDVWENIGDPEVRDRDGRTPLHLAALHGNEEAFSKLIANPEVDKDPLDYSGKHLLHLAAAGGQLTIMDTLIRKFNADVNCVDKHGETPLHLAVCEGNKIAIEALMKQEANLEARNNSGETPLMVACILGRIEIVKRLVVLGANRDTLTDFGSSILKNAVSHGHRKVVEYLLSQGVDIDRQDIAGRTALHSAAMGGKRKIVALLIAAGAEKEMPDYSRMTPLHHAAKEGYSAVARALLMAGADKEAVDKRGMTPLQYAAAQTTAHYKGGVRRGKFGVVMEKTRDIANPGREKVVRLLLRAGVDRKSVNKLGKTARQLAEEAGKQRVVEMLDTIQAKR</sequence>
<feature type="transmembrane region" description="Helical" evidence="5">
    <location>
        <begin position="350"/>
        <end position="370"/>
    </location>
</feature>
<dbReference type="PRINTS" id="PR01415">
    <property type="entry name" value="ANKYRIN"/>
</dbReference>
<feature type="region of interest" description="Disordered" evidence="4">
    <location>
        <begin position="429"/>
        <end position="539"/>
    </location>
</feature>
<keyword evidence="2 3" id="KW-0040">ANK repeat</keyword>
<evidence type="ECO:0000313" key="6">
    <source>
        <dbReference type="EMBL" id="KAF5710354.1"/>
    </source>
</evidence>
<dbReference type="PANTHER" id="PTHR24188">
    <property type="entry name" value="ANKYRIN REPEAT PROTEIN"/>
    <property type="match status" value="1"/>
</dbReference>
<reference evidence="6 7" key="1">
    <citation type="submission" date="2020-05" db="EMBL/GenBank/DDBJ databases">
        <title>Identification and distribution of gene clusters putatively required for synthesis of sphingolipid metabolism inhibitors in phylogenetically diverse species of the filamentous fungus Fusarium.</title>
        <authorList>
            <person name="Kim H.-S."/>
            <person name="Busman M."/>
            <person name="Brown D.W."/>
            <person name="Divon H."/>
            <person name="Uhlig S."/>
            <person name="Proctor R.H."/>
        </authorList>
    </citation>
    <scope>NUCLEOTIDE SEQUENCE [LARGE SCALE GENOMIC DNA]</scope>
    <source>
        <strain evidence="6 7">NRRL 66235</strain>
    </source>
</reference>
<feature type="transmembrane region" description="Helical" evidence="5">
    <location>
        <begin position="197"/>
        <end position="220"/>
    </location>
</feature>
<feature type="compositionally biased region" description="Polar residues" evidence="4">
    <location>
        <begin position="527"/>
        <end position="538"/>
    </location>
</feature>
<evidence type="ECO:0000256" key="4">
    <source>
        <dbReference type="SAM" id="MobiDB-lite"/>
    </source>
</evidence>
<dbReference type="InterPro" id="IPR002110">
    <property type="entry name" value="Ankyrin_rpt"/>
</dbReference>
<dbReference type="PANTHER" id="PTHR24188:SF29">
    <property type="entry name" value="GH09064P"/>
    <property type="match status" value="1"/>
</dbReference>
<evidence type="ECO:0000256" key="5">
    <source>
        <dbReference type="SAM" id="Phobius"/>
    </source>
</evidence>
<dbReference type="InterPro" id="IPR036770">
    <property type="entry name" value="Ankyrin_rpt-contain_sf"/>
</dbReference>
<dbReference type="Gene3D" id="1.25.40.20">
    <property type="entry name" value="Ankyrin repeat-containing domain"/>
    <property type="match status" value="4"/>
</dbReference>
<feature type="repeat" description="ANK" evidence="3">
    <location>
        <begin position="1282"/>
        <end position="1314"/>
    </location>
</feature>
<evidence type="ECO:0000313" key="7">
    <source>
        <dbReference type="Proteomes" id="UP000544331"/>
    </source>
</evidence>
<feature type="repeat" description="ANK" evidence="3">
    <location>
        <begin position="1051"/>
        <end position="1083"/>
    </location>
</feature>
<gene>
    <name evidence="6" type="ORF">FMUND_9556</name>
</gene>